<feature type="compositionally biased region" description="Basic residues" evidence="1">
    <location>
        <begin position="425"/>
        <end position="434"/>
    </location>
</feature>
<feature type="region of interest" description="Disordered" evidence="1">
    <location>
        <begin position="305"/>
        <end position="635"/>
    </location>
</feature>
<dbReference type="GO" id="GO:0035861">
    <property type="term" value="C:site of double-strand break"/>
    <property type="evidence" value="ECO:0007669"/>
    <property type="project" value="TreeGrafter"/>
</dbReference>
<dbReference type="Proteomes" id="UP000275078">
    <property type="component" value="Unassembled WGS sequence"/>
</dbReference>
<feature type="compositionally biased region" description="Acidic residues" evidence="1">
    <location>
        <begin position="1124"/>
        <end position="1138"/>
    </location>
</feature>
<proteinExistence type="predicted"/>
<sequence>MLPASQNGAVEEYSVLWTAQKHQKTKRWQDGLARLHLFNSRLLLYDSTRSLVASHYLVGTYASTPLLHDDEELELDNHLVQIQYYIKTENAGEGSGINQVREQRRHEIRERTATVDEREGSGAAGVRLPRMDLHSRAGTPRLGLTPAGRRRNPVYPGSAGAFTPVTPNVGRRLDYPTPAINQRSAPTRMQTMAPPKRTAEDAFGDGGFDTPARHKAPTPFRYQLDRPQGGLKTPLATPSWNGPTRGTTMQTPSRAPTRTAPVYPASTAAAPGRVGAPASEQREEFDIELEDLDKEFGEMEKLLDQTEKASPAKQAERPKFKPPRSVSRSVASPVQMNLETPSPPHAESSPERLESSCPKPSSPKQAAKPTPKAQQSKSIFPAHQGRQAPPKAPSIQRPKEAAPIPTTPIPAPVEPIRTLSTARKPTLRQPRKTKPAPLLPSEEQPVPAEREPQQQEAPPPAPIPQPLSPGRNLSKAPKPSLRQPRPAKAKQTEIPAQPVEKPPIKPSKSPSPPPQPPKSPTPHRQPSPHHETIHIPSQFTPPRLPPPRPPPPKPPTPQESFESTISQEMDRIFDLSSETEALLNTSIEDAPPQTSSARLPSPNKPQQQPDSRSPTPHPRDVVSDFPDALDGEDWEALADQLRAEIYSQEAGGIDIVDMSKVEDDPSQEKPQVVDMGKQYDPSQPEPSPDPVEEEPPCQPAPASRFQNRIPENEERAQVQLPPPVSTKRKPTLLSRKPPPPPPKAPTPPPPQEFHLEISSPPAPPAPPPPPAAPTRSPSPPVIHILATKRKRRTKAEIERDKQIKEEIRRELEKEKAAARLEKAAAKRKGKKQVEEDESDDEVLVGKKGKTMTKASVRKTRARPSVRRDEDEESAVDSDDAIMKMQRRLPREDEAPVKARGRARRAPKKTKVQEDEESAVDSDDAMLKRQRRLPREEPEEEPTKKTRGRTKTASKKAPTPPPLDVQEGRWSPDWPSTLEQGEDTPVREHEPLPQLPEEPPVETEKEAHQLQQPHSPAQTSKNTPLSRKAATSSTKNTPTITPRIRQFVSTFTHPSLPTPSISKPFRVPSLPLNGQINLNTPVRMRLEQARSVREGTVDEISSTLMQTQARREIMDGKRDSRDAEDGLGEEIEWSSDAEM</sequence>
<feature type="compositionally biased region" description="Low complexity" evidence="1">
    <location>
        <begin position="323"/>
        <end position="334"/>
    </location>
</feature>
<feature type="compositionally biased region" description="Basic residues" evidence="1">
    <location>
        <begin position="944"/>
        <end position="953"/>
    </location>
</feature>
<feature type="compositionally biased region" description="Pro residues" evidence="1">
    <location>
        <begin position="760"/>
        <end position="780"/>
    </location>
</feature>
<reference evidence="3 4" key="1">
    <citation type="journal article" date="2018" name="Nat. Ecol. Evol.">
        <title>Pezizomycetes genomes reveal the molecular basis of ectomycorrhizal truffle lifestyle.</title>
        <authorList>
            <person name="Murat C."/>
            <person name="Payen T."/>
            <person name="Noel B."/>
            <person name="Kuo A."/>
            <person name="Morin E."/>
            <person name="Chen J."/>
            <person name="Kohler A."/>
            <person name="Krizsan K."/>
            <person name="Balestrini R."/>
            <person name="Da Silva C."/>
            <person name="Montanini B."/>
            <person name="Hainaut M."/>
            <person name="Levati E."/>
            <person name="Barry K.W."/>
            <person name="Belfiori B."/>
            <person name="Cichocki N."/>
            <person name="Clum A."/>
            <person name="Dockter R.B."/>
            <person name="Fauchery L."/>
            <person name="Guy J."/>
            <person name="Iotti M."/>
            <person name="Le Tacon F."/>
            <person name="Lindquist E.A."/>
            <person name="Lipzen A."/>
            <person name="Malagnac F."/>
            <person name="Mello A."/>
            <person name="Molinier V."/>
            <person name="Miyauchi S."/>
            <person name="Poulain J."/>
            <person name="Riccioni C."/>
            <person name="Rubini A."/>
            <person name="Sitrit Y."/>
            <person name="Splivallo R."/>
            <person name="Traeger S."/>
            <person name="Wang M."/>
            <person name="Zifcakova L."/>
            <person name="Wipf D."/>
            <person name="Zambonelli A."/>
            <person name="Paolocci F."/>
            <person name="Nowrousian M."/>
            <person name="Ottonello S."/>
            <person name="Baldrian P."/>
            <person name="Spatafora J.W."/>
            <person name="Henrissat B."/>
            <person name="Nagy L.G."/>
            <person name="Aury J.M."/>
            <person name="Wincker P."/>
            <person name="Grigoriev I.V."/>
            <person name="Bonfante P."/>
            <person name="Martin F.M."/>
        </authorList>
    </citation>
    <scope>NUCLEOTIDE SEQUENCE [LARGE SCALE GENOMIC DNA]</scope>
    <source>
        <strain evidence="3 4">RN42</strain>
    </source>
</reference>
<feature type="compositionally biased region" description="Polar residues" evidence="1">
    <location>
        <begin position="558"/>
        <end position="567"/>
    </location>
</feature>
<name>A0A3N4HY23_ASCIM</name>
<dbReference type="PANTHER" id="PTHR28535">
    <property type="entry name" value="ZINC FINGER GRF-TYPE CONTAINING 1"/>
    <property type="match status" value="1"/>
</dbReference>
<evidence type="ECO:0000256" key="1">
    <source>
        <dbReference type="SAM" id="MobiDB-lite"/>
    </source>
</evidence>
<feature type="compositionally biased region" description="Pro residues" evidence="1">
    <location>
        <begin position="500"/>
        <end position="525"/>
    </location>
</feature>
<dbReference type="InterPro" id="IPR052800">
    <property type="entry name" value="DNA_Repair_Helicase_ZGRF1"/>
</dbReference>
<dbReference type="GO" id="GO:0005634">
    <property type="term" value="C:nucleus"/>
    <property type="evidence" value="ECO:0007669"/>
    <property type="project" value="TreeGrafter"/>
</dbReference>
<dbReference type="STRING" id="1160509.A0A3N4HY23"/>
<gene>
    <name evidence="3" type="ORF">BJ508DRAFT_418532</name>
</gene>
<feature type="compositionally biased region" description="Basic and acidic residues" evidence="1">
    <location>
        <begin position="657"/>
        <end position="667"/>
    </location>
</feature>
<dbReference type="PRINTS" id="PR01217">
    <property type="entry name" value="PRICHEXTENSN"/>
</dbReference>
<feature type="compositionally biased region" description="Basic residues" evidence="1">
    <location>
        <begin position="846"/>
        <end position="864"/>
    </location>
</feature>
<dbReference type="GO" id="GO:0006302">
    <property type="term" value="P:double-strand break repair"/>
    <property type="evidence" value="ECO:0007669"/>
    <property type="project" value="TreeGrafter"/>
</dbReference>
<feature type="domain" description="5'-3' DNA helicase ZGRF1-like N-terminal" evidence="2">
    <location>
        <begin position="10"/>
        <end position="90"/>
    </location>
</feature>
<feature type="compositionally biased region" description="Pro residues" evidence="1">
    <location>
        <begin position="736"/>
        <end position="751"/>
    </location>
</feature>
<feature type="region of interest" description="Disordered" evidence="1">
    <location>
        <begin position="819"/>
        <end position="1045"/>
    </location>
</feature>
<evidence type="ECO:0000313" key="4">
    <source>
        <dbReference type="Proteomes" id="UP000275078"/>
    </source>
</evidence>
<feature type="compositionally biased region" description="Basic and acidic residues" evidence="1">
    <location>
        <begin position="1110"/>
        <end position="1123"/>
    </location>
</feature>
<evidence type="ECO:0000313" key="3">
    <source>
        <dbReference type="EMBL" id="RPA74574.1"/>
    </source>
</evidence>
<feature type="compositionally biased region" description="Pro residues" evidence="1">
    <location>
        <begin position="457"/>
        <end position="467"/>
    </location>
</feature>
<feature type="compositionally biased region" description="Polar residues" evidence="1">
    <location>
        <begin position="236"/>
        <end position="256"/>
    </location>
</feature>
<feature type="region of interest" description="Disordered" evidence="1">
    <location>
        <begin position="209"/>
        <end position="282"/>
    </location>
</feature>
<feature type="compositionally biased region" description="Acidic residues" evidence="1">
    <location>
        <begin position="913"/>
        <end position="923"/>
    </location>
</feature>
<dbReference type="OrthoDB" id="6513042at2759"/>
<dbReference type="InterPro" id="IPR018838">
    <property type="entry name" value="ZGRF1-like_N"/>
</dbReference>
<evidence type="ECO:0000259" key="2">
    <source>
        <dbReference type="Pfam" id="PF10382"/>
    </source>
</evidence>
<feature type="region of interest" description="Disordered" evidence="1">
    <location>
        <begin position="1110"/>
        <end position="1138"/>
    </location>
</feature>
<accession>A0A3N4HY23</accession>
<feature type="compositionally biased region" description="Pro residues" evidence="1">
    <location>
        <begin position="542"/>
        <end position="557"/>
    </location>
</feature>
<feature type="compositionally biased region" description="Polar residues" evidence="1">
    <location>
        <begin position="576"/>
        <end position="614"/>
    </location>
</feature>
<protein>
    <recommendedName>
        <fullName evidence="2">5'-3' DNA helicase ZGRF1-like N-terminal domain-containing protein</fullName>
    </recommendedName>
</protein>
<feature type="compositionally biased region" description="Low complexity" evidence="1">
    <location>
        <begin position="355"/>
        <end position="377"/>
    </location>
</feature>
<feature type="compositionally biased region" description="Basic residues" evidence="1">
    <location>
        <begin position="898"/>
        <end position="909"/>
    </location>
</feature>
<feature type="compositionally biased region" description="Basic and acidic residues" evidence="1">
    <location>
        <begin position="932"/>
        <end position="943"/>
    </location>
</feature>
<dbReference type="Pfam" id="PF10382">
    <property type="entry name" value="ZGRF1-like_N"/>
    <property type="match status" value="1"/>
</dbReference>
<dbReference type="AlphaFoldDB" id="A0A3N4HY23"/>
<keyword evidence="4" id="KW-1185">Reference proteome</keyword>
<dbReference type="EMBL" id="ML119786">
    <property type="protein sequence ID" value="RPA74574.1"/>
    <property type="molecule type" value="Genomic_DNA"/>
</dbReference>
<organism evidence="3 4">
    <name type="scientific">Ascobolus immersus RN42</name>
    <dbReference type="NCBI Taxonomy" id="1160509"/>
    <lineage>
        <taxon>Eukaryota</taxon>
        <taxon>Fungi</taxon>
        <taxon>Dikarya</taxon>
        <taxon>Ascomycota</taxon>
        <taxon>Pezizomycotina</taxon>
        <taxon>Pezizomycetes</taxon>
        <taxon>Pezizales</taxon>
        <taxon>Ascobolaceae</taxon>
        <taxon>Ascobolus</taxon>
    </lineage>
</organism>
<feature type="compositionally biased region" description="Acidic residues" evidence="1">
    <location>
        <begin position="869"/>
        <end position="879"/>
    </location>
</feature>
<feature type="region of interest" description="Disordered" evidence="1">
    <location>
        <begin position="135"/>
        <end position="181"/>
    </location>
</feature>
<feature type="compositionally biased region" description="Polar residues" evidence="1">
    <location>
        <begin position="1008"/>
        <end position="1039"/>
    </location>
</feature>
<feature type="region of interest" description="Disordered" evidence="1">
    <location>
        <begin position="650"/>
        <end position="802"/>
    </location>
</feature>
<dbReference type="PANTHER" id="PTHR28535:SF1">
    <property type="entry name" value="PROTEIN ZGRF1"/>
    <property type="match status" value="1"/>
</dbReference>